<dbReference type="Proteomes" id="UP000027215">
    <property type="component" value="Chromosome"/>
</dbReference>
<dbReference type="Gene3D" id="1.10.3020.10">
    <property type="entry name" value="alpha-amino acid ester hydrolase ( Helical cap domain)"/>
    <property type="match status" value="1"/>
</dbReference>
<evidence type="ECO:0000313" key="5">
    <source>
        <dbReference type="Proteomes" id="UP000027215"/>
    </source>
</evidence>
<dbReference type="Pfam" id="PF08530">
    <property type="entry name" value="PepX_C"/>
    <property type="match status" value="1"/>
</dbReference>
<dbReference type="NCBIfam" id="TIGR00976">
    <property type="entry name" value="CocE_NonD"/>
    <property type="match status" value="1"/>
</dbReference>
<dbReference type="PANTHER" id="PTHR43056">
    <property type="entry name" value="PEPTIDASE S9 PROLYL OLIGOPEPTIDASE"/>
    <property type="match status" value="1"/>
</dbReference>
<feature type="chain" id="PRO_5001582954" evidence="2">
    <location>
        <begin position="19"/>
        <end position="663"/>
    </location>
</feature>
<dbReference type="PANTHER" id="PTHR43056:SF10">
    <property type="entry name" value="COCE_NOND FAMILY, PUTATIVE (AFU_ORTHOLOGUE AFUA_7G00600)-RELATED"/>
    <property type="match status" value="1"/>
</dbReference>
<name>A0A060H1R2_XYLFS</name>
<dbReference type="Gene3D" id="3.40.50.1820">
    <property type="entry name" value="alpha/beta hydrolase"/>
    <property type="match status" value="1"/>
</dbReference>
<dbReference type="AlphaFoldDB" id="A0A060H1R2"/>
<sequence length="663" mass="75735">MRRFIAALSFILPLAAIAQTAPMTPDITGRQFIVPTEKDDYIKREVMIPMRDGTKLHTVIIIPKKAQHAPLLLTRTPYNANERSERILSPHMKNLLPQGDDVFATGDYIRVFQDVRGKYGSEGDYVVTRPLRGVLNLTNIDHATDAWDTIDWLVKNIKQSNGNVGMIGSSYEGFTVVMALTDPHPALKVAAPESPMIDGWMGDDWFNYGAFRQVNFDYFSGQMTNRGKGLSIARQGYDDYSNFLQAGSAGNYAKAAGLEQLPWWHKLTEHPAYDSFWQEQALDKVMARTPLKVPTMWLQGLWDQEDMWGAIHCYAAMEARDVHNDKNYLVMGPWRHSQVNYDGSNLGTLKFDGNTSLQFRHDVLKPFFDQYLIDGASKADTPPVLIYNTGANHWDRMQHWPRSCERGCEYTSKPLYLNAGGTLSFQTSQRKQNDYDEYISDPANPVPFMPRPINFKDNAMWSTWLVQDQRFVDNRPDVLTYLSEPLTTPLQIAGVPRINLHASTSGTDSDWVVKLIDVYPDEIASDPKMGGNELAISLGIFRGRYRTSFQYPTPMTPNQPLLYRFDLPNANHTFLTGHRIMVQVQSSLFPLYDRNPQRYVPNIFFAKPDDYIKATQRIWHTPRQPSFVELPVVNPDILTQWTHWNIGSSHKRTLPTPSLSEWL</sequence>
<dbReference type="SUPFAM" id="SSF49785">
    <property type="entry name" value="Galactose-binding domain-like"/>
    <property type="match status" value="1"/>
</dbReference>
<keyword evidence="2" id="KW-0732">Signal</keyword>
<dbReference type="InterPro" id="IPR029058">
    <property type="entry name" value="AB_hydrolase_fold"/>
</dbReference>
<dbReference type="EMBL" id="CP006696">
    <property type="protein sequence ID" value="AIC09453.1"/>
    <property type="molecule type" value="Genomic_DNA"/>
</dbReference>
<dbReference type="KEGG" id="xfs:D934_02650"/>
<dbReference type="HOGENOM" id="CLU_015590_5_0_6"/>
<dbReference type="InterPro" id="IPR005674">
    <property type="entry name" value="CocE/Ser_esterase"/>
</dbReference>
<protein>
    <submittedName>
        <fullName evidence="4">Glutaryl-7-ACA acylase</fullName>
    </submittedName>
</protein>
<dbReference type="SMART" id="SM00939">
    <property type="entry name" value="PepX_C"/>
    <property type="match status" value="1"/>
</dbReference>
<dbReference type="PATRIC" id="fig|155920.8.peg.641"/>
<dbReference type="InterPro" id="IPR050585">
    <property type="entry name" value="Xaa-Pro_dipeptidyl-ppase/CocE"/>
</dbReference>
<dbReference type="SUPFAM" id="SSF53474">
    <property type="entry name" value="alpha/beta-Hydrolases"/>
    <property type="match status" value="1"/>
</dbReference>
<dbReference type="GO" id="GO:0008239">
    <property type="term" value="F:dipeptidyl-peptidase activity"/>
    <property type="evidence" value="ECO:0007669"/>
    <property type="project" value="InterPro"/>
</dbReference>
<dbReference type="RefSeq" id="WP_020851849.1">
    <property type="nucleotide sequence ID" value="NZ_CP006696.1"/>
</dbReference>
<gene>
    <name evidence="4" type="ORF">D934_02650</name>
</gene>
<evidence type="ECO:0000256" key="1">
    <source>
        <dbReference type="ARBA" id="ARBA00022801"/>
    </source>
</evidence>
<dbReference type="InterPro" id="IPR008979">
    <property type="entry name" value="Galactose-bd-like_sf"/>
</dbReference>
<evidence type="ECO:0000259" key="3">
    <source>
        <dbReference type="SMART" id="SM00939"/>
    </source>
</evidence>
<proteinExistence type="predicted"/>
<feature type="domain" description="Xaa-Pro dipeptidyl-peptidase C-terminal" evidence="3">
    <location>
        <begin position="365"/>
        <end position="629"/>
    </location>
</feature>
<dbReference type="Gene3D" id="2.60.120.260">
    <property type="entry name" value="Galactose-binding domain-like"/>
    <property type="match status" value="1"/>
</dbReference>
<dbReference type="InterPro" id="IPR013736">
    <property type="entry name" value="Xaa-Pro_dipept_C"/>
</dbReference>
<dbReference type="Pfam" id="PF02129">
    <property type="entry name" value="Peptidase_S15"/>
    <property type="match status" value="1"/>
</dbReference>
<accession>A0A060H1R2</accession>
<reference evidence="4 5" key="1">
    <citation type="submission" date="2013-08" db="EMBL/GenBank/DDBJ databases">
        <authorList>
            <person name="Stouthamer R."/>
            <person name="Nunney L."/>
        </authorList>
    </citation>
    <scope>NUCLEOTIDE SEQUENCE [LARGE SCALE GENOMIC DNA]</scope>
    <source>
        <strain evidence="5">ann-1</strain>
    </source>
</reference>
<feature type="signal peptide" evidence="2">
    <location>
        <begin position="1"/>
        <end position="18"/>
    </location>
</feature>
<evidence type="ECO:0000256" key="2">
    <source>
        <dbReference type="SAM" id="SignalP"/>
    </source>
</evidence>
<organism evidence="4 5">
    <name type="scientific">Xylella fastidiosa subsp. sandyi Ann-1</name>
    <dbReference type="NCBI Taxonomy" id="155920"/>
    <lineage>
        <taxon>Bacteria</taxon>
        <taxon>Pseudomonadati</taxon>
        <taxon>Pseudomonadota</taxon>
        <taxon>Gammaproteobacteria</taxon>
        <taxon>Lysobacterales</taxon>
        <taxon>Lysobacteraceae</taxon>
        <taxon>Xylella</taxon>
    </lineage>
</organism>
<keyword evidence="1" id="KW-0378">Hydrolase</keyword>
<evidence type="ECO:0000313" key="4">
    <source>
        <dbReference type="EMBL" id="AIC09453.1"/>
    </source>
</evidence>
<dbReference type="InterPro" id="IPR000383">
    <property type="entry name" value="Xaa-Pro-like_dom"/>
</dbReference>